<dbReference type="PIRSF" id="PIRSF030561">
    <property type="entry name" value="UCP030561"/>
    <property type="match status" value="1"/>
</dbReference>
<dbReference type="InterPro" id="IPR037401">
    <property type="entry name" value="SnoaL-like"/>
</dbReference>
<dbReference type="Pfam" id="PF12680">
    <property type="entry name" value="SnoaL_2"/>
    <property type="match status" value="1"/>
</dbReference>
<dbReference type="SUPFAM" id="SSF54427">
    <property type="entry name" value="NTF2-like"/>
    <property type="match status" value="1"/>
</dbReference>
<proteinExistence type="predicted"/>
<reference evidence="2 3" key="1">
    <citation type="submission" date="2023-07" db="EMBL/GenBank/DDBJ databases">
        <title>Sorghum-associated microbial communities from plants grown in Nebraska, USA.</title>
        <authorList>
            <person name="Schachtman D."/>
        </authorList>
    </citation>
    <scope>NUCLEOTIDE SEQUENCE [LARGE SCALE GENOMIC DNA]</scope>
    <source>
        <strain evidence="2 3">DS2154</strain>
    </source>
</reference>
<sequence>MSLETIALEKVAQAQLDAYNVQDLDAHCAHFTDDVVVAGLNGEVARTGIEAYRAWYAAAFAQFPNNKAKLLNRIVVGANVIDHEHVDRGNGDAPFQVAAIYTFRGDKIARVDFAR</sequence>
<dbReference type="EMBL" id="JAVDRL010000005">
    <property type="protein sequence ID" value="MDR6531278.1"/>
    <property type="molecule type" value="Genomic_DNA"/>
</dbReference>
<name>A0ABU1MYL9_9CAUL</name>
<accession>A0ABU1MYL9</accession>
<dbReference type="Proteomes" id="UP001262754">
    <property type="component" value="Unassembled WGS sequence"/>
</dbReference>
<dbReference type="Gene3D" id="3.10.450.50">
    <property type="match status" value="1"/>
</dbReference>
<evidence type="ECO:0000259" key="1">
    <source>
        <dbReference type="Pfam" id="PF12680"/>
    </source>
</evidence>
<organism evidence="2 3">
    <name type="scientific">Caulobacter rhizosphaerae</name>
    <dbReference type="NCBI Taxonomy" id="2010972"/>
    <lineage>
        <taxon>Bacteria</taxon>
        <taxon>Pseudomonadati</taxon>
        <taxon>Pseudomonadota</taxon>
        <taxon>Alphaproteobacteria</taxon>
        <taxon>Caulobacterales</taxon>
        <taxon>Caulobacteraceae</taxon>
        <taxon>Caulobacter</taxon>
    </lineage>
</organism>
<feature type="domain" description="SnoaL-like" evidence="1">
    <location>
        <begin position="13"/>
        <end position="111"/>
    </location>
</feature>
<keyword evidence="3" id="KW-1185">Reference proteome</keyword>
<dbReference type="InterPro" id="IPR008317">
    <property type="entry name" value="UCP030561"/>
</dbReference>
<evidence type="ECO:0000313" key="3">
    <source>
        <dbReference type="Proteomes" id="UP001262754"/>
    </source>
</evidence>
<comment type="caution">
    <text evidence="2">The sequence shown here is derived from an EMBL/GenBank/DDBJ whole genome shotgun (WGS) entry which is preliminary data.</text>
</comment>
<evidence type="ECO:0000313" key="2">
    <source>
        <dbReference type="EMBL" id="MDR6531278.1"/>
    </source>
</evidence>
<gene>
    <name evidence="2" type="ORF">J2800_002020</name>
</gene>
<protein>
    <recommendedName>
        <fullName evidence="1">SnoaL-like domain-containing protein</fullName>
    </recommendedName>
</protein>
<dbReference type="InterPro" id="IPR032710">
    <property type="entry name" value="NTF2-like_dom_sf"/>
</dbReference>